<organism evidence="3 4">
    <name type="scientific">Acinetobacter johnsonii</name>
    <dbReference type="NCBI Taxonomy" id="40214"/>
    <lineage>
        <taxon>Bacteria</taxon>
        <taxon>Pseudomonadati</taxon>
        <taxon>Pseudomonadota</taxon>
        <taxon>Gammaproteobacteria</taxon>
        <taxon>Moraxellales</taxon>
        <taxon>Moraxellaceae</taxon>
        <taxon>Acinetobacter</taxon>
    </lineage>
</organism>
<dbReference type="InterPro" id="IPR010982">
    <property type="entry name" value="Lambda_DNA-bd_dom_sf"/>
</dbReference>
<feature type="domain" description="HTH cro/C1-type" evidence="2">
    <location>
        <begin position="15"/>
        <end position="70"/>
    </location>
</feature>
<dbReference type="SMART" id="SM00530">
    <property type="entry name" value="HTH_XRE"/>
    <property type="match status" value="1"/>
</dbReference>
<keyword evidence="1" id="KW-1133">Transmembrane helix</keyword>
<dbReference type="Gene3D" id="1.10.260.40">
    <property type="entry name" value="lambda repressor-like DNA-binding domains"/>
    <property type="match status" value="1"/>
</dbReference>
<evidence type="ECO:0000259" key="2">
    <source>
        <dbReference type="PROSITE" id="PS50943"/>
    </source>
</evidence>
<reference evidence="3 4" key="1">
    <citation type="submission" date="2023-04" db="EMBL/GenBank/DDBJ databases">
        <title>Acinetobacter johnsonii isolate AYTCM encoding NDM-1, OXA-58 and PER-1.</title>
        <authorList>
            <person name="Tian C."/>
            <person name="Wang S."/>
            <person name="Fan X."/>
            <person name="Xia D."/>
        </authorList>
    </citation>
    <scope>NUCLEOTIDE SEQUENCE [LARGE SCALE GENOMIC DNA]</scope>
    <source>
        <strain evidence="3 4">AYTCM</strain>
        <plasmid evidence="3 4">pAYTCM-2</plasmid>
    </source>
</reference>
<name>A0AAJ6IGJ7_ACIJO</name>
<dbReference type="SUPFAM" id="SSF47413">
    <property type="entry name" value="lambda repressor-like DNA-binding domains"/>
    <property type="match status" value="1"/>
</dbReference>
<keyword evidence="4" id="KW-1185">Reference proteome</keyword>
<accession>A0AAJ6IGJ7</accession>
<dbReference type="EMBL" id="CP121778">
    <property type="protein sequence ID" value="WMG20084.1"/>
    <property type="molecule type" value="Genomic_DNA"/>
</dbReference>
<dbReference type="CDD" id="cd00093">
    <property type="entry name" value="HTH_XRE"/>
    <property type="match status" value="1"/>
</dbReference>
<dbReference type="AlphaFoldDB" id="A0AAJ6IGJ7"/>
<keyword evidence="1" id="KW-0472">Membrane</keyword>
<evidence type="ECO:0000313" key="4">
    <source>
        <dbReference type="Proteomes" id="UP001244586"/>
    </source>
</evidence>
<sequence>MGEICTTDIVNGYVINQIRLEAGYKKQGELGEKFGMSHAAIGKIERGESSVSLDFLTILAEMVGTRASKVVAVIEDISDYLIEHDTVFMSQTTYNILHDMVKDSEDDENKNKLILPTTIEDHISLELKKAVRNLVTKKPDLDVTEVQEKIATATTNIINPTNIATGAGMAVGLAAAMINPLVGIGIGASLLATKLIKNKKAP</sequence>
<dbReference type="RefSeq" id="WP_308469700.1">
    <property type="nucleotide sequence ID" value="NZ_CP121778.1"/>
</dbReference>
<evidence type="ECO:0000256" key="1">
    <source>
        <dbReference type="SAM" id="Phobius"/>
    </source>
</evidence>
<keyword evidence="3" id="KW-0614">Plasmid</keyword>
<feature type="transmembrane region" description="Helical" evidence="1">
    <location>
        <begin position="167"/>
        <end position="192"/>
    </location>
</feature>
<dbReference type="PROSITE" id="PS50943">
    <property type="entry name" value="HTH_CROC1"/>
    <property type="match status" value="1"/>
</dbReference>
<geneLocation type="plasmid" evidence="3 4">
    <name>pAYTCM-2</name>
</geneLocation>
<gene>
    <name evidence="3" type="ORF">QBJ73_19060</name>
</gene>
<dbReference type="GO" id="GO:0003677">
    <property type="term" value="F:DNA binding"/>
    <property type="evidence" value="ECO:0007669"/>
    <property type="project" value="InterPro"/>
</dbReference>
<protein>
    <submittedName>
        <fullName evidence="3">Helix-turn-helix domain-containing protein</fullName>
    </submittedName>
</protein>
<evidence type="ECO:0000313" key="3">
    <source>
        <dbReference type="EMBL" id="WMG20084.1"/>
    </source>
</evidence>
<keyword evidence="1" id="KW-0812">Transmembrane</keyword>
<dbReference type="InterPro" id="IPR001387">
    <property type="entry name" value="Cro/C1-type_HTH"/>
</dbReference>
<dbReference type="Proteomes" id="UP001244586">
    <property type="component" value="Plasmid pAYTCM-2"/>
</dbReference>
<proteinExistence type="predicted"/>
<dbReference type="Pfam" id="PF01381">
    <property type="entry name" value="HTH_3"/>
    <property type="match status" value="1"/>
</dbReference>